<dbReference type="CDD" id="cd16870">
    <property type="entry name" value="ARID_JARD2"/>
    <property type="match status" value="1"/>
</dbReference>
<dbReference type="InterPro" id="IPR003349">
    <property type="entry name" value="JmjN"/>
</dbReference>
<dbReference type="Pfam" id="PF01388">
    <property type="entry name" value="ARID"/>
    <property type="match status" value="1"/>
</dbReference>
<dbReference type="InterPro" id="IPR004198">
    <property type="entry name" value="Znf_C5HC2"/>
</dbReference>
<feature type="region of interest" description="Disordered" evidence="3">
    <location>
        <begin position="77"/>
        <end position="198"/>
    </location>
</feature>
<reference evidence="7 8" key="1">
    <citation type="journal article" date="2021" name="Elife">
        <title>Chloroplast acquisition without the gene transfer in kleptoplastic sea slugs, Plakobranchus ocellatus.</title>
        <authorList>
            <person name="Maeda T."/>
            <person name="Takahashi S."/>
            <person name="Yoshida T."/>
            <person name="Shimamura S."/>
            <person name="Takaki Y."/>
            <person name="Nagai Y."/>
            <person name="Toyoda A."/>
            <person name="Suzuki Y."/>
            <person name="Arimoto A."/>
            <person name="Ishii H."/>
            <person name="Satoh N."/>
            <person name="Nishiyama T."/>
            <person name="Hasebe M."/>
            <person name="Maruyama T."/>
            <person name="Minagawa J."/>
            <person name="Obokata J."/>
            <person name="Shigenobu S."/>
        </authorList>
    </citation>
    <scope>NUCLEOTIDE SEQUENCE [LARGE SCALE GENOMIC DNA]</scope>
</reference>
<comment type="caution">
    <text evidence="7">The sequence shown here is derived from an EMBL/GenBank/DDBJ whole genome shotgun (WGS) entry which is preliminary data.</text>
</comment>
<feature type="compositionally biased region" description="Basic and acidic residues" evidence="3">
    <location>
        <begin position="97"/>
        <end position="115"/>
    </location>
</feature>
<dbReference type="SUPFAM" id="SSF46774">
    <property type="entry name" value="ARID-like"/>
    <property type="match status" value="1"/>
</dbReference>
<evidence type="ECO:0000313" key="8">
    <source>
        <dbReference type="Proteomes" id="UP000735302"/>
    </source>
</evidence>
<dbReference type="GO" id="GO:0005634">
    <property type="term" value="C:nucleus"/>
    <property type="evidence" value="ECO:0007669"/>
    <property type="project" value="UniProtKB-SubCell"/>
</dbReference>
<dbReference type="SMART" id="SM01014">
    <property type="entry name" value="ARID"/>
    <property type="match status" value="1"/>
</dbReference>
<feature type="region of interest" description="Disordered" evidence="3">
    <location>
        <begin position="1"/>
        <end position="35"/>
    </location>
</feature>
<dbReference type="Pfam" id="PF02373">
    <property type="entry name" value="JmjC"/>
    <property type="match status" value="1"/>
</dbReference>
<feature type="region of interest" description="Disordered" evidence="3">
    <location>
        <begin position="681"/>
        <end position="702"/>
    </location>
</feature>
<feature type="compositionally biased region" description="Basic and acidic residues" evidence="3">
    <location>
        <begin position="1"/>
        <end position="10"/>
    </location>
</feature>
<feature type="compositionally biased region" description="Low complexity" evidence="3">
    <location>
        <begin position="790"/>
        <end position="820"/>
    </location>
</feature>
<dbReference type="Pfam" id="PF02375">
    <property type="entry name" value="JmjN"/>
    <property type="match status" value="1"/>
</dbReference>
<proteinExistence type="predicted"/>
<feature type="domain" description="JmjN" evidence="5">
    <location>
        <begin position="200"/>
        <end position="241"/>
    </location>
</feature>
<feature type="compositionally biased region" description="Low complexity" evidence="3">
    <location>
        <begin position="766"/>
        <end position="783"/>
    </location>
</feature>
<feature type="compositionally biased region" description="Low complexity" evidence="3">
    <location>
        <begin position="116"/>
        <end position="129"/>
    </location>
</feature>
<dbReference type="GO" id="GO:0010468">
    <property type="term" value="P:regulation of gene expression"/>
    <property type="evidence" value="ECO:0007669"/>
    <property type="project" value="TreeGrafter"/>
</dbReference>
<evidence type="ECO:0000259" key="5">
    <source>
        <dbReference type="PROSITE" id="PS51183"/>
    </source>
</evidence>
<dbReference type="Gene3D" id="1.10.150.60">
    <property type="entry name" value="ARID DNA-binding domain"/>
    <property type="match status" value="1"/>
</dbReference>
<name>A0AAV3ZNI7_9GAST</name>
<keyword evidence="8" id="KW-1185">Reference proteome</keyword>
<feature type="domain" description="ARID" evidence="4">
    <location>
        <begin position="269"/>
        <end position="360"/>
    </location>
</feature>
<keyword evidence="2" id="KW-0539">Nucleus</keyword>
<dbReference type="InterPro" id="IPR036431">
    <property type="entry name" value="ARID_dom_sf"/>
</dbReference>
<dbReference type="Proteomes" id="UP000735302">
    <property type="component" value="Unassembled WGS sequence"/>
</dbReference>
<dbReference type="Pfam" id="PF02928">
    <property type="entry name" value="zf-C5HC2"/>
    <property type="match status" value="1"/>
</dbReference>
<dbReference type="PROSITE" id="PS51011">
    <property type="entry name" value="ARID"/>
    <property type="match status" value="1"/>
</dbReference>
<dbReference type="Gene3D" id="2.60.120.650">
    <property type="entry name" value="Cupin"/>
    <property type="match status" value="1"/>
</dbReference>
<dbReference type="SMART" id="SM00558">
    <property type="entry name" value="JmjC"/>
    <property type="match status" value="1"/>
</dbReference>
<accession>A0AAV3ZNI7</accession>
<dbReference type="GO" id="GO:0003677">
    <property type="term" value="F:DNA binding"/>
    <property type="evidence" value="ECO:0007669"/>
    <property type="project" value="InterPro"/>
</dbReference>
<dbReference type="PANTHER" id="PTHR10694">
    <property type="entry name" value="LYSINE-SPECIFIC DEMETHYLASE"/>
    <property type="match status" value="1"/>
</dbReference>
<organism evidence="7 8">
    <name type="scientific">Plakobranchus ocellatus</name>
    <dbReference type="NCBI Taxonomy" id="259542"/>
    <lineage>
        <taxon>Eukaryota</taxon>
        <taxon>Metazoa</taxon>
        <taxon>Spiralia</taxon>
        <taxon>Lophotrochozoa</taxon>
        <taxon>Mollusca</taxon>
        <taxon>Gastropoda</taxon>
        <taxon>Heterobranchia</taxon>
        <taxon>Euthyneura</taxon>
        <taxon>Panpulmonata</taxon>
        <taxon>Sacoglossa</taxon>
        <taxon>Placobranchoidea</taxon>
        <taxon>Plakobranchidae</taxon>
        <taxon>Plakobranchus</taxon>
    </lineage>
</organism>
<sequence length="833" mass="92741">MSSKEEGQRERKGRRRETSAQAPDKTRLPYKVRPLERVRTRGYSLLLASKQALKRAKKDSGALLKMRLVGEKEDDNATANLQVDQEAGRGFGGDVRALQDSREPSKRLLDRRRPSDISTSSSSTSGVRSSTEKRRVPLAGDDSDGQVKKTSVSTASETDSIPSRRSSRESLSTKLSPSRTAKKLIPSTSTQAVSDEKASVPTFYPTEAEFSDPMAYISKIQADAEPQGMCRIIPPQSWKLDSNKLGEDIRVTTQVQHVHKLYKRWGPSVQHSSAINQHLLSLLPEHSNIKTTPQIGGVEVDLPQLYRMVEDVGGSKKMADKKHWAKIADLMNIPKQAKDRSVRLYDIYCRHVFPYASLSVEERKQLDSEVEAIHELQTVEDSAIAKGRCMSLTWFGCIASNVQSMWFKKDPTLQQVETEYWRLVEERKRHVSVQCSHINTRAQASGFPTRKDNSYSRHPWNLNNIPNNQGCVLKYLGPVPGVTIPTVHINMLFSTSCWSMAPHGLPFIQYQHSGAPTIWYCVSKAQQAKFRSAMEELVPNLVQDETCWLKKDWVMVNPKNLRQHSVQVNKCVQHPRQFVVVFPGAFTSSVSCGYSVSESVHFASPSWFQQESEAETVLNRSEKREMFSIYSVLCPLVQDRAVDEGTLEKALSLFSVLVHKELDLRNQLHVAGLKGEKRDVFSDSPTSTSTGSKRRSSPTDDRVCDVCGKICYLSMVLNEQGEQVLCLEHGLKHVHRRKNIKSTRLFLRFHQSELEAMLKEATDRLNSFSSSDSNGSSSNSSSSSGGGGANNSSSSGGNGSTNNSNINSSSNSNSSTSSGSKTRLNSRQASSSS</sequence>
<gene>
    <name evidence="7" type="ORF">PoB_002244900</name>
</gene>
<dbReference type="PROSITE" id="PS51183">
    <property type="entry name" value="JMJN"/>
    <property type="match status" value="1"/>
</dbReference>
<dbReference type="EMBL" id="BLXT01002595">
    <property type="protein sequence ID" value="GFN95943.1"/>
    <property type="molecule type" value="Genomic_DNA"/>
</dbReference>
<dbReference type="GO" id="GO:0000785">
    <property type="term" value="C:chromatin"/>
    <property type="evidence" value="ECO:0007669"/>
    <property type="project" value="TreeGrafter"/>
</dbReference>
<dbReference type="InterPro" id="IPR001606">
    <property type="entry name" value="ARID_dom"/>
</dbReference>
<evidence type="ECO:0000259" key="6">
    <source>
        <dbReference type="PROSITE" id="PS51184"/>
    </source>
</evidence>
<feature type="domain" description="JmjC" evidence="6">
    <location>
        <begin position="454"/>
        <end position="619"/>
    </location>
</feature>
<dbReference type="PROSITE" id="PS51184">
    <property type="entry name" value="JMJC"/>
    <property type="match status" value="1"/>
</dbReference>
<feature type="region of interest" description="Disordered" evidence="3">
    <location>
        <begin position="766"/>
        <end position="833"/>
    </location>
</feature>
<protein>
    <submittedName>
        <fullName evidence="7">Protein jumonji</fullName>
    </submittedName>
</protein>
<evidence type="ECO:0000259" key="4">
    <source>
        <dbReference type="PROSITE" id="PS51011"/>
    </source>
</evidence>
<dbReference type="SMART" id="SM00501">
    <property type="entry name" value="BRIGHT"/>
    <property type="match status" value="1"/>
</dbReference>
<dbReference type="PANTHER" id="PTHR10694:SF113">
    <property type="entry name" value="PROTEIN JUMONJI"/>
    <property type="match status" value="1"/>
</dbReference>
<dbReference type="InterPro" id="IPR003347">
    <property type="entry name" value="JmjC_dom"/>
</dbReference>
<evidence type="ECO:0000313" key="7">
    <source>
        <dbReference type="EMBL" id="GFN95943.1"/>
    </source>
</evidence>
<dbReference type="AlphaFoldDB" id="A0AAV3ZNI7"/>
<feature type="compositionally biased region" description="Polar residues" evidence="3">
    <location>
        <begin position="148"/>
        <end position="179"/>
    </location>
</feature>
<evidence type="ECO:0000256" key="2">
    <source>
        <dbReference type="ARBA" id="ARBA00023242"/>
    </source>
</evidence>
<evidence type="ECO:0000256" key="1">
    <source>
        <dbReference type="ARBA" id="ARBA00004123"/>
    </source>
</evidence>
<dbReference type="SMART" id="SM00545">
    <property type="entry name" value="JmjN"/>
    <property type="match status" value="1"/>
</dbReference>
<feature type="compositionally biased region" description="Polar residues" evidence="3">
    <location>
        <begin position="821"/>
        <end position="833"/>
    </location>
</feature>
<comment type="subcellular location">
    <subcellularLocation>
        <location evidence="1">Nucleus</location>
    </subcellularLocation>
</comment>
<dbReference type="SUPFAM" id="SSF51197">
    <property type="entry name" value="Clavaminate synthase-like"/>
    <property type="match status" value="1"/>
</dbReference>
<evidence type="ECO:0000256" key="3">
    <source>
        <dbReference type="SAM" id="MobiDB-lite"/>
    </source>
</evidence>
<dbReference type="GO" id="GO:0006338">
    <property type="term" value="P:chromatin remodeling"/>
    <property type="evidence" value="ECO:0007669"/>
    <property type="project" value="TreeGrafter"/>
</dbReference>